<dbReference type="SMART" id="SM00382">
    <property type="entry name" value="AAA"/>
    <property type="match status" value="1"/>
</dbReference>
<dbReference type="InterPro" id="IPR002611">
    <property type="entry name" value="IstB_ATP-bd"/>
</dbReference>
<dbReference type="NCBIfam" id="NF005304">
    <property type="entry name" value="PRK06835.1"/>
    <property type="match status" value="1"/>
</dbReference>
<reference evidence="2 3" key="1">
    <citation type="submission" date="2016-10" db="EMBL/GenBank/DDBJ databases">
        <authorList>
            <person name="de Groot N.N."/>
        </authorList>
    </citation>
    <scope>NUCLEOTIDE SEQUENCE [LARGE SCALE GENOMIC DNA]</scope>
    <source>
        <strain evidence="2 3">SR12</strain>
    </source>
</reference>
<dbReference type="CDD" id="cd00009">
    <property type="entry name" value="AAA"/>
    <property type="match status" value="1"/>
</dbReference>
<sequence>MENKPKSNKEIIDDFLARHDRERFALKKKKADLYARIPALADLDAEIDLAGVAYTKAKISGDPQAKAIFDATVAELDCQKKAILMDNGIPGDYLTPHYHCKQCQDTGYVDGRMCSCLHRLLSEASFSRYDLKPQARHENFDTFSLAVYPEAYTDHYRGIHQVFKDYCSDFKAVSENYLFTGKPGLGKTFLSNCIVNALIQQDYDIIYITAGHLVKLVQENMHDPTVSVQELYQALLACDLIIIDDLGAEYATAFSGSQLFDIINTRILGGGPMIISTNLTPKQIFTQYDERLSSRIRGNFKTVPFYGDDIRLIKKRQQS</sequence>
<dbReference type="PANTHER" id="PTHR30050:SF4">
    <property type="entry name" value="ATP-BINDING PROTEIN RV3427C IN INSERTION SEQUENCE-RELATED"/>
    <property type="match status" value="1"/>
</dbReference>
<dbReference type="EMBL" id="FNRK01000001">
    <property type="protein sequence ID" value="SDZ94044.1"/>
    <property type="molecule type" value="Genomic_DNA"/>
</dbReference>
<gene>
    <name evidence="2" type="ORF">SAMN04515656_101216</name>
</gene>
<dbReference type="InterPro" id="IPR027417">
    <property type="entry name" value="P-loop_NTPase"/>
</dbReference>
<dbReference type="Gene3D" id="3.40.50.300">
    <property type="entry name" value="P-loop containing nucleotide triphosphate hydrolases"/>
    <property type="match status" value="1"/>
</dbReference>
<dbReference type="Pfam" id="PF01695">
    <property type="entry name" value="IstB_IS21"/>
    <property type="match status" value="1"/>
</dbReference>
<keyword evidence="3" id="KW-1185">Reference proteome</keyword>
<protein>
    <submittedName>
        <fullName evidence="2">DNA replication protein DnaC</fullName>
    </submittedName>
</protein>
<dbReference type="GO" id="GO:0006260">
    <property type="term" value="P:DNA replication"/>
    <property type="evidence" value="ECO:0007669"/>
    <property type="project" value="TreeGrafter"/>
</dbReference>
<evidence type="ECO:0000313" key="3">
    <source>
        <dbReference type="Proteomes" id="UP000199394"/>
    </source>
</evidence>
<dbReference type="STRING" id="81409.SAMN04515656_101216"/>
<dbReference type="SUPFAM" id="SSF52540">
    <property type="entry name" value="P-loop containing nucleoside triphosphate hydrolases"/>
    <property type="match status" value="1"/>
</dbReference>
<dbReference type="RefSeq" id="WP_176966568.1">
    <property type="nucleotide sequence ID" value="NZ_FNRK01000001.1"/>
</dbReference>
<dbReference type="AlphaFoldDB" id="A0A1H3X5W5"/>
<dbReference type="Proteomes" id="UP000199394">
    <property type="component" value="Unassembled WGS sequence"/>
</dbReference>
<evidence type="ECO:0000259" key="1">
    <source>
        <dbReference type="SMART" id="SM00382"/>
    </source>
</evidence>
<dbReference type="PANTHER" id="PTHR30050">
    <property type="entry name" value="CHROMOSOMAL REPLICATION INITIATOR PROTEIN DNAA"/>
    <property type="match status" value="1"/>
</dbReference>
<evidence type="ECO:0000313" key="2">
    <source>
        <dbReference type="EMBL" id="SDZ94044.1"/>
    </source>
</evidence>
<proteinExistence type="predicted"/>
<organism evidence="2 3">
    <name type="scientific">Eubacterium aggregans</name>
    <dbReference type="NCBI Taxonomy" id="81409"/>
    <lineage>
        <taxon>Bacteria</taxon>
        <taxon>Bacillati</taxon>
        <taxon>Bacillota</taxon>
        <taxon>Clostridia</taxon>
        <taxon>Eubacteriales</taxon>
        <taxon>Eubacteriaceae</taxon>
        <taxon>Eubacterium</taxon>
    </lineage>
</organism>
<dbReference type="GO" id="GO:0005524">
    <property type="term" value="F:ATP binding"/>
    <property type="evidence" value="ECO:0007669"/>
    <property type="project" value="InterPro"/>
</dbReference>
<accession>A0A1H3X5W5</accession>
<feature type="domain" description="AAA+ ATPase" evidence="1">
    <location>
        <begin position="173"/>
        <end position="289"/>
    </location>
</feature>
<name>A0A1H3X5W5_9FIRM</name>
<dbReference type="InterPro" id="IPR003593">
    <property type="entry name" value="AAA+_ATPase"/>
</dbReference>